<dbReference type="Gene3D" id="3.40.630.30">
    <property type="match status" value="1"/>
</dbReference>
<evidence type="ECO:0000256" key="2">
    <source>
        <dbReference type="ARBA" id="ARBA00022679"/>
    </source>
</evidence>
<comment type="similarity">
    <text evidence="1">Belongs to the acetyltransferase family.</text>
</comment>
<dbReference type="EC" id="2.3.1.-" evidence="5"/>
<accession>C0ZX16</accession>
<dbReference type="KEGG" id="rer:RER_21930"/>
<reference evidence="6" key="1">
    <citation type="submission" date="2005-03" db="EMBL/GenBank/DDBJ databases">
        <title>Comparison of the complete genome sequences of Rhodococcus erythropolis PR4 and Rhodococcus opacus B4.</title>
        <authorList>
            <person name="Takarada H."/>
            <person name="Sekine M."/>
            <person name="Hosoyama A."/>
            <person name="Yamada R."/>
            <person name="Fujisawa T."/>
            <person name="Omata S."/>
            <person name="Shimizu A."/>
            <person name="Tsukatani N."/>
            <person name="Tanikawa S."/>
            <person name="Fujita N."/>
            <person name="Harayama S."/>
        </authorList>
    </citation>
    <scope>NUCLEOTIDE SEQUENCE [LARGE SCALE GENOMIC DNA]</scope>
    <source>
        <strain evidence="6">PR4 / NBRC 100887</strain>
    </source>
</reference>
<dbReference type="HOGENOM" id="CLU_013985_41_2_11"/>
<dbReference type="SUPFAM" id="SSF55729">
    <property type="entry name" value="Acyl-CoA N-acyltransferases (Nat)"/>
    <property type="match status" value="1"/>
</dbReference>
<dbReference type="FunFam" id="3.40.630.30:FF:000064">
    <property type="entry name" value="GNAT family acetyltransferase"/>
    <property type="match status" value="1"/>
</dbReference>
<feature type="domain" description="N-acetyltransferase" evidence="4">
    <location>
        <begin position="7"/>
        <end position="166"/>
    </location>
</feature>
<dbReference type="PROSITE" id="PS51186">
    <property type="entry name" value="GNAT"/>
    <property type="match status" value="1"/>
</dbReference>
<name>C0ZX16_RHOE4</name>
<evidence type="ECO:0000313" key="6">
    <source>
        <dbReference type="Proteomes" id="UP000002204"/>
    </source>
</evidence>
<dbReference type="Pfam" id="PF00583">
    <property type="entry name" value="Acetyltransf_1"/>
    <property type="match status" value="1"/>
</dbReference>
<dbReference type="AlphaFoldDB" id="C0ZX16"/>
<sequence length="166" mass="18302">MRLKILPMIRRATPADVQPITDMIYELADYQKALDECTVKAEQIGEALFGPAATAFAHVAVNSADDVVGMALWFRNFSTWDGAHGIYLEDLYVKPSQRGSGHGKALLAALAKECTDNDYTRLSWSVLNWNTPSIKFYESLGADAKTEWTTYRLTGTHLGALAAEAE</sequence>
<evidence type="ECO:0000256" key="1">
    <source>
        <dbReference type="ARBA" id="ARBA00008694"/>
    </source>
</evidence>
<proteinExistence type="inferred from homology"/>
<dbReference type="EMBL" id="AP008957">
    <property type="protein sequence ID" value="BAH32901.1"/>
    <property type="molecule type" value="Genomic_DNA"/>
</dbReference>
<gene>
    <name evidence="5" type="ordered locus">RER_21930</name>
</gene>
<dbReference type="InterPro" id="IPR051016">
    <property type="entry name" value="Diverse_Substrate_AcTransf"/>
</dbReference>
<dbReference type="PANTHER" id="PTHR10545">
    <property type="entry name" value="DIAMINE N-ACETYLTRANSFERASE"/>
    <property type="match status" value="1"/>
</dbReference>
<keyword evidence="3 5" id="KW-0012">Acyltransferase</keyword>
<dbReference type="GO" id="GO:0008080">
    <property type="term" value="F:N-acetyltransferase activity"/>
    <property type="evidence" value="ECO:0007669"/>
    <property type="project" value="UniProtKB-ARBA"/>
</dbReference>
<dbReference type="PANTHER" id="PTHR10545:SF29">
    <property type="entry name" value="GH14572P-RELATED"/>
    <property type="match status" value="1"/>
</dbReference>
<evidence type="ECO:0000256" key="3">
    <source>
        <dbReference type="ARBA" id="ARBA00023315"/>
    </source>
</evidence>
<evidence type="ECO:0000313" key="5">
    <source>
        <dbReference type="EMBL" id="BAH32901.1"/>
    </source>
</evidence>
<keyword evidence="2 5" id="KW-0808">Transferase</keyword>
<dbReference type="InterPro" id="IPR016181">
    <property type="entry name" value="Acyl_CoA_acyltransferase"/>
</dbReference>
<protein>
    <submittedName>
        <fullName evidence="5">Putative N-acetyltransferase</fullName>
        <ecNumber evidence="5">2.3.1.-</ecNumber>
    </submittedName>
</protein>
<dbReference type="InterPro" id="IPR000182">
    <property type="entry name" value="GNAT_dom"/>
</dbReference>
<dbReference type="Proteomes" id="UP000002204">
    <property type="component" value="Chromosome"/>
</dbReference>
<evidence type="ECO:0000259" key="4">
    <source>
        <dbReference type="PROSITE" id="PS51186"/>
    </source>
</evidence>
<organism evidence="5 6">
    <name type="scientific">Rhodococcus erythropolis (strain PR4 / NBRC 100887)</name>
    <dbReference type="NCBI Taxonomy" id="234621"/>
    <lineage>
        <taxon>Bacteria</taxon>
        <taxon>Bacillati</taxon>
        <taxon>Actinomycetota</taxon>
        <taxon>Actinomycetes</taxon>
        <taxon>Mycobacteriales</taxon>
        <taxon>Nocardiaceae</taxon>
        <taxon>Rhodococcus</taxon>
        <taxon>Rhodococcus erythropolis group</taxon>
    </lineage>
</organism>
<dbReference type="eggNOG" id="COG1247">
    <property type="taxonomic scope" value="Bacteria"/>
</dbReference>
<dbReference type="CDD" id="cd04301">
    <property type="entry name" value="NAT_SF"/>
    <property type="match status" value="1"/>
</dbReference>
<reference evidence="5 6" key="2">
    <citation type="journal article" date="2006" name="Environ. Microbiol.">
        <title>Sequence analysis of three plasmids harboured in Rhodococcus erythropolis strain PR4.</title>
        <authorList>
            <person name="Sekine M."/>
            <person name="Tanikawa S."/>
            <person name="Omata S."/>
            <person name="Saito M."/>
            <person name="Fujisawa T."/>
            <person name="Tsukatani N."/>
            <person name="Tajima T."/>
            <person name="Sekigawa T."/>
            <person name="Kosugi H."/>
            <person name="Matsuo Y."/>
            <person name="Nishiko R."/>
            <person name="Imamura K."/>
            <person name="Ito M."/>
            <person name="Narita H."/>
            <person name="Tago S."/>
            <person name="Fujita N."/>
            <person name="Harayama S."/>
        </authorList>
    </citation>
    <scope>NUCLEOTIDE SEQUENCE [LARGE SCALE GENOMIC DNA]</scope>
    <source>
        <strain evidence="6">PR4 / NBRC 100887</strain>
    </source>
</reference>